<sequence length="250" mass="27912">MIVTIEDQLTPSLIESAIQTSQFCGKRSTTLTNAKAGIYSGQDDVLQLPVALHHHHSPPRNPQAVLSDADAIYHLLSDQANFPYDEVQPDLSPEVFRSRVDKWAHATAEGRSAFMVVVVRETDELIGFGGFNSLPRAPALRSSHDSAEELVGDAGLVIDHQSWRKGFATEAFCATMEFSFRTLGCGHFSIDTAKEIETWRAFMKEMGLGGTEDRMDSWRKQGDWEYVYNFDQETSGEAKKGLKTKGRWPL</sequence>
<dbReference type="InterPro" id="IPR016181">
    <property type="entry name" value="Acyl_CoA_acyltransferase"/>
</dbReference>
<feature type="domain" description="N-acetyltransferase" evidence="1">
    <location>
        <begin position="66"/>
        <end position="207"/>
    </location>
</feature>
<evidence type="ECO:0000259" key="1">
    <source>
        <dbReference type="Pfam" id="PF13302"/>
    </source>
</evidence>
<organism evidence="2 3">
    <name type="scientific">Pleurostoma richardsiae</name>
    <dbReference type="NCBI Taxonomy" id="41990"/>
    <lineage>
        <taxon>Eukaryota</taxon>
        <taxon>Fungi</taxon>
        <taxon>Dikarya</taxon>
        <taxon>Ascomycota</taxon>
        <taxon>Pezizomycotina</taxon>
        <taxon>Sordariomycetes</taxon>
        <taxon>Sordariomycetidae</taxon>
        <taxon>Calosphaeriales</taxon>
        <taxon>Pleurostomataceae</taxon>
        <taxon>Pleurostoma</taxon>
    </lineage>
</organism>
<keyword evidence="3" id="KW-1185">Reference proteome</keyword>
<protein>
    <recommendedName>
        <fullName evidence="1">N-acetyltransferase domain-containing protein</fullName>
    </recommendedName>
</protein>
<dbReference type="AlphaFoldDB" id="A0AA38R4K0"/>
<dbReference type="GO" id="GO:0016747">
    <property type="term" value="F:acyltransferase activity, transferring groups other than amino-acyl groups"/>
    <property type="evidence" value="ECO:0007669"/>
    <property type="project" value="InterPro"/>
</dbReference>
<dbReference type="InterPro" id="IPR051531">
    <property type="entry name" value="N-acetyltransferase"/>
</dbReference>
<dbReference type="Proteomes" id="UP001174694">
    <property type="component" value="Unassembled WGS sequence"/>
</dbReference>
<dbReference type="Pfam" id="PF13302">
    <property type="entry name" value="Acetyltransf_3"/>
    <property type="match status" value="1"/>
</dbReference>
<dbReference type="InterPro" id="IPR000182">
    <property type="entry name" value="GNAT_dom"/>
</dbReference>
<dbReference type="PANTHER" id="PTHR43792">
    <property type="entry name" value="GNAT FAMILY, PUTATIVE (AFU_ORTHOLOGUE AFUA_3G00765)-RELATED-RELATED"/>
    <property type="match status" value="1"/>
</dbReference>
<reference evidence="2" key="1">
    <citation type="submission" date="2022-07" db="EMBL/GenBank/DDBJ databases">
        <title>Fungi with potential for degradation of polypropylene.</title>
        <authorList>
            <person name="Gostincar C."/>
        </authorList>
    </citation>
    <scope>NUCLEOTIDE SEQUENCE</scope>
    <source>
        <strain evidence="2">EXF-13308</strain>
    </source>
</reference>
<dbReference type="EMBL" id="JANBVO010000051">
    <property type="protein sequence ID" value="KAJ9133294.1"/>
    <property type="molecule type" value="Genomic_DNA"/>
</dbReference>
<gene>
    <name evidence="2" type="ORF">NKR23_g10849</name>
</gene>
<comment type="caution">
    <text evidence="2">The sequence shown here is derived from an EMBL/GenBank/DDBJ whole genome shotgun (WGS) entry which is preliminary data.</text>
</comment>
<name>A0AA38R4K0_9PEZI</name>
<evidence type="ECO:0000313" key="3">
    <source>
        <dbReference type="Proteomes" id="UP001174694"/>
    </source>
</evidence>
<dbReference type="SUPFAM" id="SSF55729">
    <property type="entry name" value="Acyl-CoA N-acyltransferases (Nat)"/>
    <property type="match status" value="1"/>
</dbReference>
<dbReference type="PANTHER" id="PTHR43792:SF16">
    <property type="entry name" value="N-ACETYLTRANSFERASE DOMAIN-CONTAINING PROTEIN"/>
    <property type="match status" value="1"/>
</dbReference>
<accession>A0AA38R4K0</accession>
<proteinExistence type="predicted"/>
<evidence type="ECO:0000313" key="2">
    <source>
        <dbReference type="EMBL" id="KAJ9133294.1"/>
    </source>
</evidence>
<dbReference type="Gene3D" id="3.40.630.30">
    <property type="match status" value="1"/>
</dbReference>